<keyword evidence="3 4" id="KW-0687">Ribonucleoprotein</keyword>
<organism evidence="5 6">
    <name type="scientific">Lentinula lateritia</name>
    <dbReference type="NCBI Taxonomy" id="40482"/>
    <lineage>
        <taxon>Eukaryota</taxon>
        <taxon>Fungi</taxon>
        <taxon>Dikarya</taxon>
        <taxon>Basidiomycota</taxon>
        <taxon>Agaricomycotina</taxon>
        <taxon>Agaricomycetes</taxon>
        <taxon>Agaricomycetidae</taxon>
        <taxon>Agaricales</taxon>
        <taxon>Marasmiineae</taxon>
        <taxon>Omphalotaceae</taxon>
        <taxon>Lentinula</taxon>
    </lineage>
</organism>
<dbReference type="EMBL" id="JANVFT010000055">
    <property type="protein sequence ID" value="KAJ4484039.1"/>
    <property type="molecule type" value="Genomic_DNA"/>
</dbReference>
<accession>A0ABQ8VA88</accession>
<gene>
    <name evidence="5" type="ORF">C8R41DRAFT_982444</name>
</gene>
<evidence type="ECO:0000256" key="4">
    <source>
        <dbReference type="RuleBase" id="RU000660"/>
    </source>
</evidence>
<protein>
    <submittedName>
        <fullName evidence="5">Ribosomal protein L17</fullName>
    </submittedName>
</protein>
<dbReference type="PANTHER" id="PTHR14413">
    <property type="entry name" value="RIBOSOMAL PROTEIN L17"/>
    <property type="match status" value="1"/>
</dbReference>
<dbReference type="NCBIfam" id="TIGR00059">
    <property type="entry name" value="L17"/>
    <property type="match status" value="1"/>
</dbReference>
<evidence type="ECO:0000256" key="2">
    <source>
        <dbReference type="ARBA" id="ARBA00022980"/>
    </source>
</evidence>
<proteinExistence type="inferred from homology"/>
<dbReference type="InterPro" id="IPR036373">
    <property type="entry name" value="Ribosomal_bL17_sf"/>
</dbReference>
<evidence type="ECO:0000256" key="3">
    <source>
        <dbReference type="ARBA" id="ARBA00023274"/>
    </source>
</evidence>
<dbReference type="GO" id="GO:0005840">
    <property type="term" value="C:ribosome"/>
    <property type="evidence" value="ECO:0007669"/>
    <property type="project" value="UniProtKB-KW"/>
</dbReference>
<keyword evidence="2 4" id="KW-0689">Ribosomal protein</keyword>
<dbReference type="HAMAP" id="MF_01368">
    <property type="entry name" value="Ribosomal_bL17"/>
    <property type="match status" value="1"/>
</dbReference>
<dbReference type="Gene3D" id="3.90.1030.10">
    <property type="entry name" value="Ribosomal protein L17"/>
    <property type="match status" value="1"/>
</dbReference>
<keyword evidence="6" id="KW-1185">Reference proteome</keyword>
<comment type="caution">
    <text evidence="5">The sequence shown here is derived from an EMBL/GenBank/DDBJ whole genome shotgun (WGS) entry which is preliminary data.</text>
</comment>
<dbReference type="Proteomes" id="UP001150217">
    <property type="component" value="Unassembled WGS sequence"/>
</dbReference>
<sequence length="297" mass="33571">MTYILGAIFLTLDQLLTVMKHGVAFRKFSRSTSHRMLMLRNLVTSLFEHEQIKTTLPKARDTARLAEKIITLGKKGDRSAQARASAFLLKPEVLPKLFGTFASRYAERPGGYTRIHKFGNRPGDNAPVAILELVDNHKDLRWEITARAIGREILQDKLRAEKPLDLIKTGVHGTQNIIESERALEYGRNGLLRPKTRWNMQKMLRFRNQDAVSQLSRNVGNYIDHLMATPISMKNLHDRERRKTVTGEFALRAGQSAPGDPRSVLDLSQGRLGIQRPPSAGPVLTANYIFGRKPKKT</sequence>
<dbReference type="PANTHER" id="PTHR14413:SF16">
    <property type="entry name" value="LARGE RIBOSOMAL SUBUNIT PROTEIN BL17M"/>
    <property type="match status" value="1"/>
</dbReference>
<reference evidence="5" key="1">
    <citation type="submission" date="2022-08" db="EMBL/GenBank/DDBJ databases">
        <title>A Global Phylogenomic Analysis of the Shiitake Genus Lentinula.</title>
        <authorList>
            <consortium name="DOE Joint Genome Institute"/>
            <person name="Sierra-Patev S."/>
            <person name="Min B."/>
            <person name="Naranjo-Ortiz M."/>
            <person name="Looney B."/>
            <person name="Konkel Z."/>
            <person name="Slot J.C."/>
            <person name="Sakamoto Y."/>
            <person name="Steenwyk J.L."/>
            <person name="Rokas A."/>
            <person name="Carro J."/>
            <person name="Camarero S."/>
            <person name="Ferreira P."/>
            <person name="Molpeceres G."/>
            <person name="Ruiz-Duenas F.J."/>
            <person name="Serrano A."/>
            <person name="Henrissat B."/>
            <person name="Drula E."/>
            <person name="Hughes K.W."/>
            <person name="Mata J.L."/>
            <person name="Ishikawa N.K."/>
            <person name="Vargas-Isla R."/>
            <person name="Ushijima S."/>
            <person name="Smith C.A."/>
            <person name="Ahrendt S."/>
            <person name="Andreopoulos W."/>
            <person name="He G."/>
            <person name="Labutti K."/>
            <person name="Lipzen A."/>
            <person name="Ng V."/>
            <person name="Riley R."/>
            <person name="Sandor L."/>
            <person name="Barry K."/>
            <person name="Martinez A.T."/>
            <person name="Xiao Y."/>
            <person name="Gibbons J.G."/>
            <person name="Terashima K."/>
            <person name="Grigoriev I.V."/>
            <person name="Hibbett D.S."/>
        </authorList>
    </citation>
    <scope>NUCLEOTIDE SEQUENCE</scope>
    <source>
        <strain evidence="5">RHP3577 ss4</strain>
    </source>
</reference>
<comment type="similarity">
    <text evidence="1 4">Belongs to the bacterial ribosomal protein bL17 family.</text>
</comment>
<evidence type="ECO:0000313" key="5">
    <source>
        <dbReference type="EMBL" id="KAJ4484039.1"/>
    </source>
</evidence>
<dbReference type="SUPFAM" id="SSF64263">
    <property type="entry name" value="Prokaryotic ribosomal protein L17"/>
    <property type="match status" value="1"/>
</dbReference>
<evidence type="ECO:0000256" key="1">
    <source>
        <dbReference type="ARBA" id="ARBA00008777"/>
    </source>
</evidence>
<dbReference type="InterPro" id="IPR000456">
    <property type="entry name" value="Ribosomal_bL17"/>
</dbReference>
<name>A0ABQ8VA88_9AGAR</name>
<evidence type="ECO:0000313" key="6">
    <source>
        <dbReference type="Proteomes" id="UP001150217"/>
    </source>
</evidence>
<dbReference type="Pfam" id="PF01196">
    <property type="entry name" value="Ribosomal_L17"/>
    <property type="match status" value="1"/>
</dbReference>
<dbReference type="InterPro" id="IPR047859">
    <property type="entry name" value="Ribosomal_bL17_CS"/>
</dbReference>
<dbReference type="PROSITE" id="PS01167">
    <property type="entry name" value="RIBOSOMAL_L17"/>
    <property type="match status" value="1"/>
</dbReference>